<evidence type="ECO:0000256" key="2">
    <source>
        <dbReference type="ARBA" id="ARBA00022448"/>
    </source>
</evidence>
<dbReference type="Gene3D" id="1.10.3720.10">
    <property type="entry name" value="MetI-like"/>
    <property type="match status" value="1"/>
</dbReference>
<gene>
    <name evidence="9" type="ORF">SAMN04488135_11863</name>
</gene>
<evidence type="ECO:0000256" key="7">
    <source>
        <dbReference type="RuleBase" id="RU363032"/>
    </source>
</evidence>
<evidence type="ECO:0000313" key="10">
    <source>
        <dbReference type="Proteomes" id="UP000184226"/>
    </source>
</evidence>
<dbReference type="SUPFAM" id="SSF161098">
    <property type="entry name" value="MetI-like"/>
    <property type="match status" value="1"/>
</dbReference>
<keyword evidence="5 7" id="KW-1133">Transmembrane helix</keyword>
<dbReference type="PANTHER" id="PTHR30151">
    <property type="entry name" value="ALKANE SULFONATE ABC TRANSPORTER-RELATED, MEMBRANE SUBUNIT"/>
    <property type="match status" value="1"/>
</dbReference>
<evidence type="ECO:0000256" key="5">
    <source>
        <dbReference type="ARBA" id="ARBA00022989"/>
    </source>
</evidence>
<keyword evidence="3" id="KW-1003">Cell membrane</keyword>
<evidence type="ECO:0000256" key="3">
    <source>
        <dbReference type="ARBA" id="ARBA00022475"/>
    </source>
</evidence>
<evidence type="ECO:0000256" key="6">
    <source>
        <dbReference type="ARBA" id="ARBA00023136"/>
    </source>
</evidence>
<feature type="transmembrane region" description="Helical" evidence="7">
    <location>
        <begin position="129"/>
        <end position="150"/>
    </location>
</feature>
<proteinExistence type="inferred from homology"/>
<reference evidence="9 10" key="1">
    <citation type="submission" date="2016-11" db="EMBL/GenBank/DDBJ databases">
        <authorList>
            <person name="Jaros S."/>
            <person name="Januszkiewicz K."/>
            <person name="Wedrychowicz H."/>
        </authorList>
    </citation>
    <scope>NUCLEOTIDE SEQUENCE [LARGE SCALE GENOMIC DNA]</scope>
    <source>
        <strain evidence="9 10">CGMCC 1.10190</strain>
    </source>
</reference>
<keyword evidence="10" id="KW-1185">Reference proteome</keyword>
<dbReference type="GO" id="GO:0042918">
    <property type="term" value="P:alkanesulfonate transmembrane transport"/>
    <property type="evidence" value="ECO:0007669"/>
    <property type="project" value="UniProtKB-ARBA"/>
</dbReference>
<dbReference type="InterPro" id="IPR000515">
    <property type="entry name" value="MetI-like"/>
</dbReference>
<dbReference type="PROSITE" id="PS50928">
    <property type="entry name" value="ABC_TM1"/>
    <property type="match status" value="1"/>
</dbReference>
<protein>
    <submittedName>
        <fullName evidence="9">NitT/TauT family transport system permease protein</fullName>
    </submittedName>
</protein>
<dbReference type="Proteomes" id="UP000184226">
    <property type="component" value="Unassembled WGS sequence"/>
</dbReference>
<feature type="transmembrane region" description="Helical" evidence="7">
    <location>
        <begin position="103"/>
        <end position="122"/>
    </location>
</feature>
<dbReference type="Pfam" id="PF00528">
    <property type="entry name" value="BPD_transp_1"/>
    <property type="match status" value="1"/>
</dbReference>
<feature type="transmembrane region" description="Helical" evidence="7">
    <location>
        <begin position="226"/>
        <end position="244"/>
    </location>
</feature>
<dbReference type="GO" id="GO:0005886">
    <property type="term" value="C:plasma membrane"/>
    <property type="evidence" value="ECO:0007669"/>
    <property type="project" value="UniProtKB-SubCell"/>
</dbReference>
<sequence>MTRKRAAWRGALLPLAGILAALALWALGVAALEARTPIARAFSPAASGRALLSLLAAGELWPHALASLKRVGLGIVLAVSAGVPAGLALGLSPTFRAAVTPLFQLLRMISPLSWMPLAVMALGIGDAPVVFLLVFAAIWPILLNTAAGVAALDVDWLRLAESLSATRREIVWQIVLPGVVTHVLTGFRLAIGIVWIVLVPAEMLGVSSGLGYFILDTRDRLAYDELTATIVVIGLLGYALDAFARTGYRLWTRGEGSA</sequence>
<organism evidence="9 10">
    <name type="scientific">Pollutimonas bauzanensis</name>
    <dbReference type="NCBI Taxonomy" id="658167"/>
    <lineage>
        <taxon>Bacteria</taxon>
        <taxon>Pseudomonadati</taxon>
        <taxon>Pseudomonadota</taxon>
        <taxon>Betaproteobacteria</taxon>
        <taxon>Burkholderiales</taxon>
        <taxon>Alcaligenaceae</taxon>
        <taxon>Pollutimonas</taxon>
    </lineage>
</organism>
<dbReference type="CDD" id="cd06261">
    <property type="entry name" value="TM_PBP2"/>
    <property type="match status" value="1"/>
</dbReference>
<evidence type="ECO:0000256" key="4">
    <source>
        <dbReference type="ARBA" id="ARBA00022692"/>
    </source>
</evidence>
<feature type="domain" description="ABC transmembrane type-1" evidence="8">
    <location>
        <begin position="64"/>
        <end position="244"/>
    </location>
</feature>
<dbReference type="OrthoDB" id="8138334at2"/>
<dbReference type="EMBL" id="FQXE01000018">
    <property type="protein sequence ID" value="SHI27449.1"/>
    <property type="molecule type" value="Genomic_DNA"/>
</dbReference>
<keyword evidence="4 7" id="KW-0812">Transmembrane</keyword>
<evidence type="ECO:0000259" key="8">
    <source>
        <dbReference type="PROSITE" id="PS50928"/>
    </source>
</evidence>
<name>A0A1M5ZTM9_9BURK</name>
<dbReference type="AlphaFoldDB" id="A0A1M5ZTM9"/>
<feature type="transmembrane region" description="Helical" evidence="7">
    <location>
        <begin position="194"/>
        <end position="214"/>
    </location>
</feature>
<feature type="transmembrane region" description="Helical" evidence="7">
    <location>
        <begin position="73"/>
        <end position="91"/>
    </location>
</feature>
<dbReference type="InterPro" id="IPR035906">
    <property type="entry name" value="MetI-like_sf"/>
</dbReference>
<evidence type="ECO:0000256" key="1">
    <source>
        <dbReference type="ARBA" id="ARBA00004651"/>
    </source>
</evidence>
<dbReference type="RefSeq" id="WP_073108703.1">
    <property type="nucleotide sequence ID" value="NZ_FQXE01000018.1"/>
</dbReference>
<accession>A0A1M5ZTM9</accession>
<comment type="similarity">
    <text evidence="7">Belongs to the binding-protein-dependent transport system permease family.</text>
</comment>
<dbReference type="GO" id="GO:0010438">
    <property type="term" value="P:cellular response to sulfur starvation"/>
    <property type="evidence" value="ECO:0007669"/>
    <property type="project" value="TreeGrafter"/>
</dbReference>
<dbReference type="FunFam" id="1.10.3720.10:FF:000003">
    <property type="entry name" value="Aliphatic sulfonate ABC transporter permease"/>
    <property type="match status" value="1"/>
</dbReference>
<comment type="subcellular location">
    <subcellularLocation>
        <location evidence="1 7">Cell membrane</location>
        <topology evidence="1 7">Multi-pass membrane protein</topology>
    </subcellularLocation>
</comment>
<keyword evidence="6 7" id="KW-0472">Membrane</keyword>
<dbReference type="STRING" id="658167.SAMN04488135_11863"/>
<dbReference type="PANTHER" id="PTHR30151:SF25">
    <property type="entry name" value="TAURINE TRANSPORT SYSTEM PERMEASE PROTEIN TAUC"/>
    <property type="match status" value="1"/>
</dbReference>
<evidence type="ECO:0000313" key="9">
    <source>
        <dbReference type="EMBL" id="SHI27449.1"/>
    </source>
</evidence>
<keyword evidence="2 7" id="KW-0813">Transport</keyword>